<dbReference type="InterPro" id="IPR039261">
    <property type="entry name" value="FNR_nucleotide-bd"/>
</dbReference>
<comment type="similarity">
    <text evidence="2">Belongs to the ferric reductase (FRE) family.</text>
</comment>
<dbReference type="CDD" id="cd06186">
    <property type="entry name" value="NOX_Duox_like_FAD_NADP"/>
    <property type="match status" value="1"/>
</dbReference>
<feature type="domain" description="FAD-binding FR-type" evidence="10">
    <location>
        <begin position="240"/>
        <end position="355"/>
    </location>
</feature>
<keyword evidence="8 9" id="KW-0472">Membrane</keyword>
<feature type="transmembrane region" description="Helical" evidence="9">
    <location>
        <begin position="167"/>
        <end position="185"/>
    </location>
</feature>
<evidence type="ECO:0000256" key="8">
    <source>
        <dbReference type="ARBA" id="ARBA00023136"/>
    </source>
</evidence>
<reference evidence="11" key="1">
    <citation type="submission" date="2019-04" db="EMBL/GenBank/DDBJ databases">
        <title>Friends and foes A comparative genomics studyof 23 Aspergillus species from section Flavi.</title>
        <authorList>
            <consortium name="DOE Joint Genome Institute"/>
            <person name="Kjaerbolling I."/>
            <person name="Vesth T."/>
            <person name="Frisvad J.C."/>
            <person name="Nybo J.L."/>
            <person name="Theobald S."/>
            <person name="Kildgaard S."/>
            <person name="Isbrandt T."/>
            <person name="Kuo A."/>
            <person name="Sato A."/>
            <person name="Lyhne E.K."/>
            <person name="Kogle M.E."/>
            <person name="Wiebenga A."/>
            <person name="Kun R.S."/>
            <person name="Lubbers R.J."/>
            <person name="Makela M.R."/>
            <person name="Barry K."/>
            <person name="Chovatia M."/>
            <person name="Clum A."/>
            <person name="Daum C."/>
            <person name="Haridas S."/>
            <person name="He G."/>
            <person name="LaButti K."/>
            <person name="Lipzen A."/>
            <person name="Mondo S."/>
            <person name="Riley R."/>
            <person name="Salamov A."/>
            <person name="Simmons B.A."/>
            <person name="Magnuson J.K."/>
            <person name="Henrissat B."/>
            <person name="Mortensen U.H."/>
            <person name="Larsen T.O."/>
            <person name="Devries R.P."/>
            <person name="Grigoriev I.V."/>
            <person name="Machida M."/>
            <person name="Baker S.E."/>
            <person name="Andersen M.R."/>
        </authorList>
    </citation>
    <scope>NUCLEOTIDE SEQUENCE [LARGE SCALE GENOMIC DNA]</scope>
    <source>
        <strain evidence="11">IBT 14317</strain>
    </source>
</reference>
<evidence type="ECO:0000259" key="10">
    <source>
        <dbReference type="PROSITE" id="PS51384"/>
    </source>
</evidence>
<gene>
    <name evidence="11" type="ORF">BDV23DRAFT_133478</name>
</gene>
<dbReference type="PROSITE" id="PS51384">
    <property type="entry name" value="FAD_FR"/>
    <property type="match status" value="1"/>
</dbReference>
<dbReference type="Pfam" id="PF08030">
    <property type="entry name" value="NAD_binding_6"/>
    <property type="match status" value="1"/>
</dbReference>
<proteinExistence type="inferred from homology"/>
<dbReference type="OrthoDB" id="4494341at2759"/>
<dbReference type="InterPro" id="IPR013130">
    <property type="entry name" value="Fe3_Rdtase_TM_dom"/>
</dbReference>
<evidence type="ECO:0000256" key="3">
    <source>
        <dbReference type="ARBA" id="ARBA00022448"/>
    </source>
</evidence>
<evidence type="ECO:0000313" key="11">
    <source>
        <dbReference type="EMBL" id="KAE8386937.1"/>
    </source>
</evidence>
<keyword evidence="3" id="KW-0813">Transport</keyword>
<dbReference type="InterPro" id="IPR051410">
    <property type="entry name" value="Ferric/Cupric_Reductase"/>
</dbReference>
<dbReference type="Gene3D" id="3.40.50.80">
    <property type="entry name" value="Nucleotide-binding domain of ferredoxin-NADP reductase (FNR) module"/>
    <property type="match status" value="1"/>
</dbReference>
<feature type="transmembrane region" description="Helical" evidence="9">
    <location>
        <begin position="6"/>
        <end position="25"/>
    </location>
</feature>
<feature type="transmembrane region" description="Helical" evidence="9">
    <location>
        <begin position="192"/>
        <end position="210"/>
    </location>
</feature>
<dbReference type="PANTHER" id="PTHR32361:SF26">
    <property type="entry name" value="FAD-BINDING 8 DOMAIN-CONTAINING PROTEIN-RELATED"/>
    <property type="match status" value="1"/>
</dbReference>
<dbReference type="GO" id="GO:0015677">
    <property type="term" value="P:copper ion import"/>
    <property type="evidence" value="ECO:0007669"/>
    <property type="project" value="TreeGrafter"/>
</dbReference>
<dbReference type="InterPro" id="IPR017927">
    <property type="entry name" value="FAD-bd_FR_type"/>
</dbReference>
<organism evidence="11">
    <name type="scientific">Petromyces alliaceus</name>
    <name type="common">Aspergillus alliaceus</name>
    <dbReference type="NCBI Taxonomy" id="209559"/>
    <lineage>
        <taxon>Eukaryota</taxon>
        <taxon>Fungi</taxon>
        <taxon>Dikarya</taxon>
        <taxon>Ascomycota</taxon>
        <taxon>Pezizomycotina</taxon>
        <taxon>Eurotiomycetes</taxon>
        <taxon>Eurotiomycetidae</taxon>
        <taxon>Eurotiales</taxon>
        <taxon>Aspergillaceae</taxon>
        <taxon>Aspergillus</taxon>
        <taxon>Aspergillus subgen. Circumdati</taxon>
    </lineage>
</organism>
<dbReference type="GO" id="GO:0006879">
    <property type="term" value="P:intracellular iron ion homeostasis"/>
    <property type="evidence" value="ECO:0007669"/>
    <property type="project" value="TreeGrafter"/>
</dbReference>
<evidence type="ECO:0000256" key="4">
    <source>
        <dbReference type="ARBA" id="ARBA00022692"/>
    </source>
</evidence>
<dbReference type="InterPro" id="IPR013121">
    <property type="entry name" value="Fe_red_NAD-bd_6"/>
</dbReference>
<evidence type="ECO:0000256" key="7">
    <source>
        <dbReference type="ARBA" id="ARBA00023065"/>
    </source>
</evidence>
<evidence type="ECO:0000256" key="2">
    <source>
        <dbReference type="ARBA" id="ARBA00006278"/>
    </source>
</evidence>
<dbReference type="AlphaFoldDB" id="A0A5N7BZN0"/>
<comment type="subcellular location">
    <subcellularLocation>
        <location evidence="1">Membrane</location>
        <topology evidence="1">Multi-pass membrane protein</topology>
    </subcellularLocation>
</comment>
<evidence type="ECO:0000256" key="5">
    <source>
        <dbReference type="ARBA" id="ARBA00022989"/>
    </source>
</evidence>
<dbReference type="Proteomes" id="UP000326877">
    <property type="component" value="Unassembled WGS sequence"/>
</dbReference>
<dbReference type="GO" id="GO:0005886">
    <property type="term" value="C:plasma membrane"/>
    <property type="evidence" value="ECO:0007669"/>
    <property type="project" value="TreeGrafter"/>
</dbReference>
<accession>A0A5N7BZN0</accession>
<name>A0A5N7BZN0_PETAA</name>
<feature type="transmembrane region" description="Helical" evidence="9">
    <location>
        <begin position="69"/>
        <end position="89"/>
    </location>
</feature>
<evidence type="ECO:0000256" key="1">
    <source>
        <dbReference type="ARBA" id="ARBA00004141"/>
    </source>
</evidence>
<protein>
    <recommendedName>
        <fullName evidence="10">FAD-binding FR-type domain-containing protein</fullName>
    </recommendedName>
</protein>
<dbReference type="PANTHER" id="PTHR32361">
    <property type="entry name" value="FERRIC/CUPRIC REDUCTASE TRANSMEMBRANE COMPONENT"/>
    <property type="match status" value="1"/>
</dbReference>
<dbReference type="SUPFAM" id="SSF52343">
    <property type="entry name" value="Ferredoxin reductase-like, C-terminal NADP-linked domain"/>
    <property type="match status" value="1"/>
</dbReference>
<sequence>MGLVENPYFLTIIGILLLLFIYWLAKSTTLLINTRHSCLGSMSPYHLFLRYLAYPRTSWRVGGLDNLSPLQAVVLLLYICANCVANFVWTKSVSEKGTRAAHLSLINLLPLYFSGGQEFSARLLGLSLEAYGIIHRSAGFVAVLQATVHVIISYQDMVFDVSKPTDFWGLLGGCMFLSLLLLPMVKRRVYELFLATHLTCAVLGLISIWQHLGSMHNMSRKYLLACICMFSITGAFQVARILYRNKVLGKKTVRLVMKPYTEEIVQAVLYLPRPWVVRAGERISLGIPSLGLFYLFQSHPFAITWWEDNGEGEANSIFLMFRARTGFTRKVLKYMEPDREYWAWIDGPFGPSPVHHYGLSREVGDYGHILMITTGIGIAAQLPYIKELLHRRRNARIITQKITLVWQLDRTGDWESARDWLQNLVKQDDGYMLEVMVYDPSSVDNLQEPRKIGHHDLIAFYGGKVEWKEVLSAEMQRQSGKLLVTVSARRRIRGLVRRLVRNNVWFDVELFELEFQPWQEKRDWLSFLTP</sequence>
<evidence type="ECO:0000256" key="6">
    <source>
        <dbReference type="ARBA" id="ARBA00023002"/>
    </source>
</evidence>
<keyword evidence="7" id="KW-0406">Ion transport</keyword>
<dbReference type="EMBL" id="ML735302">
    <property type="protein sequence ID" value="KAE8386937.1"/>
    <property type="molecule type" value="Genomic_DNA"/>
</dbReference>
<feature type="transmembrane region" description="Helical" evidence="9">
    <location>
        <begin position="137"/>
        <end position="155"/>
    </location>
</feature>
<dbReference type="Pfam" id="PF01794">
    <property type="entry name" value="Ferric_reduct"/>
    <property type="match status" value="1"/>
</dbReference>
<keyword evidence="4 9" id="KW-0812">Transmembrane</keyword>
<feature type="transmembrane region" description="Helical" evidence="9">
    <location>
        <begin position="222"/>
        <end position="243"/>
    </location>
</feature>
<dbReference type="GO" id="GO:0000293">
    <property type="term" value="F:ferric-chelate reductase activity"/>
    <property type="evidence" value="ECO:0007669"/>
    <property type="project" value="UniProtKB-ARBA"/>
</dbReference>
<keyword evidence="5 9" id="KW-1133">Transmembrane helix</keyword>
<keyword evidence="6" id="KW-0560">Oxidoreductase</keyword>
<evidence type="ECO:0000256" key="9">
    <source>
        <dbReference type="SAM" id="Phobius"/>
    </source>
</evidence>
<dbReference type="GO" id="GO:0006826">
    <property type="term" value="P:iron ion transport"/>
    <property type="evidence" value="ECO:0007669"/>
    <property type="project" value="TreeGrafter"/>
</dbReference>